<gene>
    <name evidence="2" type="ORF">I9W95_15105</name>
</gene>
<sequence length="155" mass="17875">MASHQQLIETFYQAFARLDYATMASCYHPQASFSDPAFTLQGADIGVMWQMLCQRAQNFQLSFSVTQQGDQVSAHWEPLYLFSQTGRQVHNIIDAEFEFRDGLIYRHRDHFSFWRWSRQALGLPGLLLGWTPWLQKKVQQQAAAGLRAFAAKAQD</sequence>
<comment type="caution">
    <text evidence="2">The sequence shown here is derived from an EMBL/GenBank/DDBJ whole genome shotgun (WGS) entry which is preliminary data.</text>
</comment>
<reference evidence="2 3" key="1">
    <citation type="submission" date="2020-12" db="EMBL/GenBank/DDBJ databases">
        <title>Novel Thalassolituus-related marine hydrocarbonoclastic bacteria mediated algae-derived hydrocarbons mineralization in twilight zone of the northern South China Sea.</title>
        <authorList>
            <person name="Dong C."/>
        </authorList>
    </citation>
    <scope>NUCLEOTIDE SEQUENCE [LARGE SCALE GENOMIC DNA]</scope>
    <source>
        <strain evidence="2 3">IMCC1826</strain>
    </source>
</reference>
<organism evidence="2 3">
    <name type="scientific">Thalassolituus marinus</name>
    <dbReference type="NCBI Taxonomy" id="671053"/>
    <lineage>
        <taxon>Bacteria</taxon>
        <taxon>Pseudomonadati</taxon>
        <taxon>Pseudomonadota</taxon>
        <taxon>Gammaproteobacteria</taxon>
        <taxon>Oceanospirillales</taxon>
        <taxon>Oceanospirillaceae</taxon>
        <taxon>Thalassolituus</taxon>
    </lineage>
</organism>
<dbReference type="InterPro" id="IPR032710">
    <property type="entry name" value="NTF2-like_dom_sf"/>
</dbReference>
<name>A0ABS7ZWI6_9GAMM</name>
<keyword evidence="3" id="KW-1185">Reference proteome</keyword>
<evidence type="ECO:0000313" key="3">
    <source>
        <dbReference type="Proteomes" id="UP000714380"/>
    </source>
</evidence>
<evidence type="ECO:0000259" key="1">
    <source>
        <dbReference type="Pfam" id="PF12680"/>
    </source>
</evidence>
<dbReference type="RefSeq" id="WP_225676386.1">
    <property type="nucleotide sequence ID" value="NZ_JAEDAH010000096.1"/>
</dbReference>
<dbReference type="Gene3D" id="3.10.450.50">
    <property type="match status" value="1"/>
</dbReference>
<proteinExistence type="predicted"/>
<dbReference type="Proteomes" id="UP000714380">
    <property type="component" value="Unassembled WGS sequence"/>
</dbReference>
<dbReference type="Pfam" id="PF12680">
    <property type="entry name" value="SnoaL_2"/>
    <property type="match status" value="1"/>
</dbReference>
<dbReference type="EMBL" id="JAEDAH010000096">
    <property type="protein sequence ID" value="MCA6064935.1"/>
    <property type="molecule type" value="Genomic_DNA"/>
</dbReference>
<protein>
    <submittedName>
        <fullName evidence="2">Nuclear transport factor 2 family protein</fullName>
    </submittedName>
</protein>
<dbReference type="InterPro" id="IPR037401">
    <property type="entry name" value="SnoaL-like"/>
</dbReference>
<accession>A0ABS7ZWI6</accession>
<dbReference type="SUPFAM" id="SSF54427">
    <property type="entry name" value="NTF2-like"/>
    <property type="match status" value="1"/>
</dbReference>
<evidence type="ECO:0000313" key="2">
    <source>
        <dbReference type="EMBL" id="MCA6064935.1"/>
    </source>
</evidence>
<feature type="domain" description="SnoaL-like" evidence="1">
    <location>
        <begin position="8"/>
        <end position="107"/>
    </location>
</feature>